<dbReference type="PANTHER" id="PTHR46470">
    <property type="entry name" value="N-ACYLNEURAMINATE-9-PHOSPHATASE"/>
    <property type="match status" value="1"/>
</dbReference>
<evidence type="ECO:0000313" key="6">
    <source>
        <dbReference type="EMBL" id="CEJ06944.1"/>
    </source>
</evidence>
<dbReference type="EC" id="3.-.-.-" evidence="5"/>
<protein>
    <submittedName>
        <fullName evidence="6">HAD super (Sub IA) hydrolase, TIGR02254</fullName>
    </submittedName>
    <submittedName>
        <fullName evidence="5">Haloacid dehalogenase/epoxide hydrolase family signature</fullName>
        <ecNumber evidence="5">3.-.-.-</ecNumber>
    </submittedName>
</protein>
<dbReference type="GO" id="GO:0016791">
    <property type="term" value="F:phosphatase activity"/>
    <property type="evidence" value="ECO:0007669"/>
    <property type="project" value="TreeGrafter"/>
</dbReference>
<dbReference type="Gene3D" id="3.40.50.1000">
    <property type="entry name" value="HAD superfamily/HAD-like"/>
    <property type="match status" value="1"/>
</dbReference>
<keyword evidence="3 5" id="KW-0378">Hydrolase</keyword>
<accession>A0A8S0X4T5</accession>
<proteinExistence type="predicted"/>
<dbReference type="Pfam" id="PF00702">
    <property type="entry name" value="Hydrolase"/>
    <property type="match status" value="1"/>
</dbReference>
<comment type="cofactor">
    <cofactor evidence="1">
        <name>Mg(2+)</name>
        <dbReference type="ChEBI" id="CHEBI:18420"/>
    </cofactor>
</comment>
<dbReference type="GO" id="GO:0046872">
    <property type="term" value="F:metal ion binding"/>
    <property type="evidence" value="ECO:0007669"/>
    <property type="project" value="UniProtKB-KW"/>
</dbReference>
<dbReference type="Proteomes" id="UP000836597">
    <property type="component" value="Chromosome"/>
</dbReference>
<dbReference type="KEGG" id="aacx:DEACI_1723"/>
<evidence type="ECO:0000256" key="1">
    <source>
        <dbReference type="ARBA" id="ARBA00001946"/>
    </source>
</evidence>
<evidence type="ECO:0000313" key="5">
    <source>
        <dbReference type="EMBL" id="CAA7601070.1"/>
    </source>
</evidence>
<evidence type="ECO:0000313" key="7">
    <source>
        <dbReference type="Proteomes" id="UP001071230"/>
    </source>
</evidence>
<reference evidence="6" key="1">
    <citation type="submission" date="2014-11" db="EMBL/GenBank/DDBJ databases">
        <authorList>
            <person name="Hornung B.V."/>
        </authorList>
    </citation>
    <scope>NUCLEOTIDE SEQUENCE</scope>
    <source>
        <strain evidence="6">INE</strain>
    </source>
</reference>
<sequence>MSQPLDHIRVIFFDLDDTLWDHRHNQEAALAIVHRELRLPGDFSEFHGIYHRENEKAWAKYRAGEFDAESVRFQRYYRTLLHFGLDDPAFAREADRLYRDIYPRQPHLRAGAHETLTLLSRSHPLGLITNGFCASQNTKLETSGLRGYFRYLVFSESAGSPKPQPQIFRYALSLAGCRADEAVYIGDDPVNDIRAAQVLGWRTIFYNPEDRQQACFATPPDAVVRHLGEIARLLPAFT</sequence>
<dbReference type="InterPro" id="IPR023198">
    <property type="entry name" value="PGP-like_dom2"/>
</dbReference>
<organism evidence="5">
    <name type="scientific">Acididesulfobacillus acetoxydans</name>
    <dbReference type="NCBI Taxonomy" id="1561005"/>
    <lineage>
        <taxon>Bacteria</taxon>
        <taxon>Bacillati</taxon>
        <taxon>Bacillota</taxon>
        <taxon>Clostridia</taxon>
        <taxon>Eubacteriales</taxon>
        <taxon>Peptococcaceae</taxon>
        <taxon>Acididesulfobacillus</taxon>
    </lineage>
</organism>
<dbReference type="InterPro" id="IPR051400">
    <property type="entry name" value="HAD-like_hydrolase"/>
</dbReference>
<dbReference type="GO" id="GO:0044281">
    <property type="term" value="P:small molecule metabolic process"/>
    <property type="evidence" value="ECO:0007669"/>
    <property type="project" value="UniProtKB-ARBA"/>
</dbReference>
<dbReference type="InterPro" id="IPR006439">
    <property type="entry name" value="HAD-SF_hydro_IA"/>
</dbReference>
<dbReference type="Gene3D" id="1.10.150.240">
    <property type="entry name" value="Putative phosphatase, domain 2"/>
    <property type="match status" value="1"/>
</dbReference>
<dbReference type="AlphaFoldDB" id="A0A8S0X4T5"/>
<dbReference type="Proteomes" id="UP001071230">
    <property type="component" value="Unassembled WGS sequence"/>
</dbReference>
<dbReference type="PANTHER" id="PTHR46470:SF2">
    <property type="entry name" value="GLYCERALDEHYDE 3-PHOSPHATE PHOSPHATASE"/>
    <property type="match status" value="1"/>
</dbReference>
<dbReference type="InterPro" id="IPR023214">
    <property type="entry name" value="HAD_sf"/>
</dbReference>
<dbReference type="EMBL" id="CDGJ01000036">
    <property type="protein sequence ID" value="CEJ06944.1"/>
    <property type="molecule type" value="Genomic_DNA"/>
</dbReference>
<name>A0A8S0X4T5_9FIRM</name>
<dbReference type="PRINTS" id="PR00413">
    <property type="entry name" value="HADHALOGNASE"/>
</dbReference>
<keyword evidence="2" id="KW-0479">Metal-binding</keyword>
<evidence type="ECO:0000256" key="2">
    <source>
        <dbReference type="ARBA" id="ARBA00022723"/>
    </source>
</evidence>
<dbReference type="EMBL" id="LR746496">
    <property type="protein sequence ID" value="CAA7601070.1"/>
    <property type="molecule type" value="Genomic_DNA"/>
</dbReference>
<keyword evidence="4" id="KW-0460">Magnesium</keyword>
<dbReference type="NCBIfam" id="TIGR01509">
    <property type="entry name" value="HAD-SF-IA-v3"/>
    <property type="match status" value="1"/>
</dbReference>
<reference evidence="5" key="2">
    <citation type="submission" date="2020-01" db="EMBL/GenBank/DDBJ databases">
        <authorList>
            <person name="Hornung B."/>
        </authorList>
    </citation>
    <scope>NUCLEOTIDE SEQUENCE</scope>
    <source>
        <strain evidence="5">PacBioINE</strain>
    </source>
</reference>
<dbReference type="SFLD" id="SFLDS00003">
    <property type="entry name" value="Haloacid_Dehalogenase"/>
    <property type="match status" value="1"/>
</dbReference>
<evidence type="ECO:0000256" key="4">
    <source>
        <dbReference type="ARBA" id="ARBA00022842"/>
    </source>
</evidence>
<gene>
    <name evidence="6" type="ORF">DEACI_1398</name>
    <name evidence="5" type="ORF">DEACI_1723</name>
</gene>
<dbReference type="NCBIfam" id="TIGR01549">
    <property type="entry name" value="HAD-SF-IA-v1"/>
    <property type="match status" value="1"/>
</dbReference>
<dbReference type="SUPFAM" id="SSF56784">
    <property type="entry name" value="HAD-like"/>
    <property type="match status" value="1"/>
</dbReference>
<dbReference type="RefSeq" id="WP_240984641.1">
    <property type="nucleotide sequence ID" value="NZ_CDGJ01000036.1"/>
</dbReference>
<evidence type="ECO:0000256" key="3">
    <source>
        <dbReference type="ARBA" id="ARBA00022801"/>
    </source>
</evidence>
<keyword evidence="7" id="KW-1185">Reference proteome</keyword>
<dbReference type="InterPro" id="IPR036412">
    <property type="entry name" value="HAD-like_sf"/>
</dbReference>
<dbReference type="SFLD" id="SFLDG01129">
    <property type="entry name" value="C1.5:_HAD__Beta-PGM__Phosphata"/>
    <property type="match status" value="1"/>
</dbReference>